<name>A0A645AW56_9ZZZZ</name>
<sequence length="74" mass="8289">MDNEKEVKTMDEAYEPDKANVKKWAAFVESDAANFFTGYKLEKMTLEDGNGNKAKFSKTKDGGIKVDYTSSVLL</sequence>
<dbReference type="AlphaFoldDB" id="A0A645AW56"/>
<comment type="caution">
    <text evidence="1">The sequence shown here is derived from an EMBL/GenBank/DDBJ whole genome shotgun (WGS) entry which is preliminary data.</text>
</comment>
<evidence type="ECO:0000313" key="1">
    <source>
        <dbReference type="EMBL" id="MPM57482.1"/>
    </source>
</evidence>
<accession>A0A645AW56</accession>
<dbReference type="EMBL" id="VSSQ01016294">
    <property type="protein sequence ID" value="MPM57482.1"/>
    <property type="molecule type" value="Genomic_DNA"/>
</dbReference>
<proteinExistence type="predicted"/>
<protein>
    <submittedName>
        <fullName evidence="1">Uncharacterized protein</fullName>
    </submittedName>
</protein>
<organism evidence="1">
    <name type="scientific">bioreactor metagenome</name>
    <dbReference type="NCBI Taxonomy" id="1076179"/>
    <lineage>
        <taxon>unclassified sequences</taxon>
        <taxon>metagenomes</taxon>
        <taxon>ecological metagenomes</taxon>
    </lineage>
</organism>
<reference evidence="1" key="1">
    <citation type="submission" date="2019-08" db="EMBL/GenBank/DDBJ databases">
        <authorList>
            <person name="Kucharzyk K."/>
            <person name="Murdoch R.W."/>
            <person name="Higgins S."/>
            <person name="Loffler F."/>
        </authorList>
    </citation>
    <scope>NUCLEOTIDE SEQUENCE</scope>
</reference>
<gene>
    <name evidence="1" type="ORF">SDC9_104304</name>
</gene>